<evidence type="ECO:0000313" key="3">
    <source>
        <dbReference type="EMBL" id="SEL49284.1"/>
    </source>
</evidence>
<evidence type="ECO:0000313" key="4">
    <source>
        <dbReference type="Proteomes" id="UP000199297"/>
    </source>
</evidence>
<feature type="signal peptide" evidence="1">
    <location>
        <begin position="1"/>
        <end position="19"/>
    </location>
</feature>
<dbReference type="Proteomes" id="UP000199297">
    <property type="component" value="Unassembled WGS sequence"/>
</dbReference>
<accession>A0A1H7QNN0</accession>
<dbReference type="InterPro" id="IPR016071">
    <property type="entry name" value="Staphylococal_nuclease_OB-fold"/>
</dbReference>
<feature type="domain" description="TNase-like" evidence="2">
    <location>
        <begin position="24"/>
        <end position="147"/>
    </location>
</feature>
<dbReference type="AlphaFoldDB" id="A0A1H7QNN0"/>
<dbReference type="PROSITE" id="PS50830">
    <property type="entry name" value="TNASE_3"/>
    <property type="match status" value="1"/>
</dbReference>
<keyword evidence="1" id="KW-0732">Signal</keyword>
<feature type="chain" id="PRO_5011474217" evidence="1">
    <location>
        <begin position="20"/>
        <end position="147"/>
    </location>
</feature>
<dbReference type="Gene3D" id="2.40.50.90">
    <property type="match status" value="1"/>
</dbReference>
<dbReference type="SMART" id="SM00318">
    <property type="entry name" value="SNc"/>
    <property type="match status" value="1"/>
</dbReference>
<dbReference type="InterPro" id="IPR035437">
    <property type="entry name" value="SNase_OB-fold_sf"/>
</dbReference>
<protein>
    <submittedName>
        <fullName evidence="3">Nuclease homologue</fullName>
    </submittedName>
</protein>
<proteinExistence type="predicted"/>
<keyword evidence="4" id="KW-1185">Reference proteome</keyword>
<evidence type="ECO:0000259" key="2">
    <source>
        <dbReference type="PROSITE" id="PS50830"/>
    </source>
</evidence>
<dbReference type="Pfam" id="PF00565">
    <property type="entry name" value="SNase"/>
    <property type="match status" value="1"/>
</dbReference>
<dbReference type="SUPFAM" id="SSF50199">
    <property type="entry name" value="Staphylococcal nuclease"/>
    <property type="match status" value="1"/>
</dbReference>
<name>A0A1H7QNN0_9GAMM</name>
<reference evidence="4" key="1">
    <citation type="submission" date="2016-10" db="EMBL/GenBank/DDBJ databases">
        <authorList>
            <person name="Varghese N."/>
            <person name="Submissions S."/>
        </authorList>
    </citation>
    <scope>NUCLEOTIDE SEQUENCE [LARGE SCALE GENOMIC DNA]</scope>
    <source>
        <strain evidence="4">CGMCC 1.9127</strain>
    </source>
</reference>
<gene>
    <name evidence="3" type="ORF">SAMN05216262_11240</name>
</gene>
<organism evidence="3 4">
    <name type="scientific">Colwellia chukchiensis</name>
    <dbReference type="NCBI Taxonomy" id="641665"/>
    <lineage>
        <taxon>Bacteria</taxon>
        <taxon>Pseudomonadati</taxon>
        <taxon>Pseudomonadota</taxon>
        <taxon>Gammaproteobacteria</taxon>
        <taxon>Alteromonadales</taxon>
        <taxon>Colwelliaceae</taxon>
        <taxon>Colwellia</taxon>
    </lineage>
</organism>
<evidence type="ECO:0000256" key="1">
    <source>
        <dbReference type="SAM" id="SignalP"/>
    </source>
</evidence>
<dbReference type="EMBL" id="FOBI01000012">
    <property type="protein sequence ID" value="SEL49284.1"/>
    <property type="molecule type" value="Genomic_DNA"/>
</dbReference>
<sequence length="147" mass="16554">MLSKPSYLLLLLLAIPAFANDYGNITVSRITQVYDGDTFRVDIDQWPALIGKNAPIRVNNIDTPELRAKCPQEKRLALLAKQFTQRKLLGAKTVELKNLNRGKYFRITADVFIDGENLADSLLKAGFAKVYLPKNKKTSWCDTSTHV</sequence>
<dbReference type="STRING" id="641665.GCA_002104455_01080"/>